<dbReference type="PANTHER" id="PTHR21272">
    <property type="entry name" value="CATABOLIC 3-DEHYDROQUINASE"/>
    <property type="match status" value="1"/>
</dbReference>
<evidence type="ECO:0000256" key="6">
    <source>
        <dbReference type="ARBA" id="ARBA00023141"/>
    </source>
</evidence>
<evidence type="ECO:0000256" key="3">
    <source>
        <dbReference type="ARBA" id="ARBA00011037"/>
    </source>
</evidence>
<dbReference type="EMBL" id="JBBMFF010000269">
    <property type="protein sequence ID" value="MEQ2512246.1"/>
    <property type="molecule type" value="Genomic_DNA"/>
</dbReference>
<comment type="subunit">
    <text evidence="4 8">Homododecamer.</text>
</comment>
<dbReference type="InterPro" id="IPR018509">
    <property type="entry name" value="DHquinase_II_CS"/>
</dbReference>
<comment type="caution">
    <text evidence="9">The sequence shown here is derived from an EMBL/GenBank/DDBJ whole genome shotgun (WGS) entry which is preliminary data.</text>
</comment>
<feature type="binding site" evidence="8">
    <location>
        <position position="79"/>
    </location>
    <ligand>
        <name>substrate</name>
    </ligand>
</feature>
<evidence type="ECO:0000256" key="5">
    <source>
        <dbReference type="ARBA" id="ARBA00012060"/>
    </source>
</evidence>
<proteinExistence type="inferred from homology"/>
<organism evidence="9 10">
    <name type="scientific">Faecousia intestinalis</name>
    <dbReference type="NCBI Taxonomy" id="3133167"/>
    <lineage>
        <taxon>Bacteria</taxon>
        <taxon>Bacillati</taxon>
        <taxon>Bacillota</taxon>
        <taxon>Clostridia</taxon>
        <taxon>Eubacteriales</taxon>
        <taxon>Oscillospiraceae</taxon>
        <taxon>Faecousia</taxon>
    </lineage>
</organism>
<dbReference type="NCBIfam" id="NF003805">
    <property type="entry name" value="PRK05395.1-2"/>
    <property type="match status" value="1"/>
</dbReference>
<comment type="catalytic activity">
    <reaction evidence="1 8">
        <text>3-dehydroquinate = 3-dehydroshikimate + H2O</text>
        <dbReference type="Rhea" id="RHEA:21096"/>
        <dbReference type="ChEBI" id="CHEBI:15377"/>
        <dbReference type="ChEBI" id="CHEBI:16630"/>
        <dbReference type="ChEBI" id="CHEBI:32364"/>
        <dbReference type="EC" id="4.2.1.10"/>
    </reaction>
</comment>
<dbReference type="RefSeq" id="WP_349136931.1">
    <property type="nucleotide sequence ID" value="NZ_JBBMFF010000269.1"/>
</dbReference>
<dbReference type="EC" id="4.2.1.10" evidence="5 8"/>
<comment type="function">
    <text evidence="8">Catalyzes a trans-dehydration via an enolate intermediate.</text>
</comment>
<feature type="site" description="Transition state stabilizer" evidence="8">
    <location>
        <position position="17"/>
    </location>
</feature>
<feature type="binding site" evidence="8">
    <location>
        <position position="86"/>
    </location>
    <ligand>
        <name>substrate</name>
    </ligand>
</feature>
<dbReference type="Gene3D" id="3.40.50.9100">
    <property type="entry name" value="Dehydroquinase, class II"/>
    <property type="match status" value="1"/>
</dbReference>
<keyword evidence="8" id="KW-0028">Amino-acid biosynthesis</keyword>
<keyword evidence="7 8" id="KW-0456">Lyase</keyword>
<dbReference type="Pfam" id="PF01220">
    <property type="entry name" value="DHquinase_II"/>
    <property type="match status" value="1"/>
</dbReference>
<dbReference type="InterPro" id="IPR001874">
    <property type="entry name" value="DHquinase_II"/>
</dbReference>
<reference evidence="9 10" key="1">
    <citation type="submission" date="2024-03" db="EMBL/GenBank/DDBJ databases">
        <title>Human intestinal bacterial collection.</title>
        <authorList>
            <person name="Pauvert C."/>
            <person name="Hitch T.C.A."/>
            <person name="Clavel T."/>
        </authorList>
    </citation>
    <scope>NUCLEOTIDE SEQUENCE [LARGE SCALE GENOMIC DNA]</scope>
    <source>
        <strain evidence="9 10">CLA-AA-H192</strain>
    </source>
</reference>
<feature type="active site" description="Proton acceptor" evidence="8">
    <location>
        <position position="22"/>
    </location>
</feature>
<gene>
    <name evidence="8" type="primary">aroQ</name>
    <name evidence="9" type="ORF">WMO66_13515</name>
</gene>
<evidence type="ECO:0000256" key="7">
    <source>
        <dbReference type="ARBA" id="ARBA00023239"/>
    </source>
</evidence>
<keyword evidence="10" id="KW-1185">Reference proteome</keyword>
<dbReference type="NCBIfam" id="NF003806">
    <property type="entry name" value="PRK05395.1-3"/>
    <property type="match status" value="1"/>
</dbReference>
<feature type="binding site" evidence="8">
    <location>
        <position position="110"/>
    </location>
    <ligand>
        <name>substrate</name>
    </ligand>
</feature>
<dbReference type="PROSITE" id="PS01029">
    <property type="entry name" value="DEHYDROQUINASE_II"/>
    <property type="match status" value="1"/>
</dbReference>
<evidence type="ECO:0000256" key="8">
    <source>
        <dbReference type="HAMAP-Rule" id="MF_00169"/>
    </source>
</evidence>
<dbReference type="InterPro" id="IPR036441">
    <property type="entry name" value="DHquinase_II_sf"/>
</dbReference>
<evidence type="ECO:0000313" key="10">
    <source>
        <dbReference type="Proteomes" id="UP001491552"/>
    </source>
</evidence>
<name>A0ABV1G9Y5_9FIRM</name>
<evidence type="ECO:0000313" key="9">
    <source>
        <dbReference type="EMBL" id="MEQ2512246.1"/>
    </source>
</evidence>
<dbReference type="Proteomes" id="UP001491552">
    <property type="component" value="Unassembled WGS sequence"/>
</dbReference>
<dbReference type="HAMAP" id="MF_00169">
    <property type="entry name" value="AroQ"/>
    <property type="match status" value="1"/>
</dbReference>
<protein>
    <recommendedName>
        <fullName evidence="5 8">3-dehydroquinate dehydratase</fullName>
        <shortName evidence="8">3-dehydroquinase</shortName>
        <ecNumber evidence="5 8">4.2.1.10</ecNumber>
    </recommendedName>
    <alternativeName>
        <fullName evidence="8">Type II DHQase</fullName>
    </alternativeName>
</protein>
<accession>A0ABV1G9Y5</accession>
<comment type="pathway">
    <text evidence="2 8">Metabolic intermediate biosynthesis; chorismate biosynthesis; chorismate from D-erythrose 4-phosphate and phosphoenolpyruvate: step 3/7.</text>
</comment>
<dbReference type="SUPFAM" id="SSF52304">
    <property type="entry name" value="Type II 3-dehydroquinate dehydratase"/>
    <property type="match status" value="1"/>
</dbReference>
<feature type="active site" description="Proton donor" evidence="8">
    <location>
        <position position="99"/>
    </location>
</feature>
<dbReference type="GO" id="GO:0003855">
    <property type="term" value="F:3-dehydroquinate dehydratase activity"/>
    <property type="evidence" value="ECO:0007669"/>
    <property type="project" value="UniProtKB-EC"/>
</dbReference>
<dbReference type="NCBIfam" id="NF003807">
    <property type="entry name" value="PRK05395.1-4"/>
    <property type="match status" value="1"/>
</dbReference>
<dbReference type="PANTHER" id="PTHR21272:SF3">
    <property type="entry name" value="CATABOLIC 3-DEHYDROQUINASE"/>
    <property type="match status" value="1"/>
</dbReference>
<dbReference type="CDD" id="cd00466">
    <property type="entry name" value="DHQase_II"/>
    <property type="match status" value="1"/>
</dbReference>
<feature type="binding site" evidence="8">
    <location>
        <position position="73"/>
    </location>
    <ligand>
        <name>substrate</name>
    </ligand>
</feature>
<evidence type="ECO:0000256" key="1">
    <source>
        <dbReference type="ARBA" id="ARBA00001864"/>
    </source>
</evidence>
<dbReference type="PIRSF" id="PIRSF001399">
    <property type="entry name" value="DHquinase_II"/>
    <property type="match status" value="1"/>
</dbReference>
<comment type="similarity">
    <text evidence="3 8">Belongs to the type-II 3-dehydroquinase family.</text>
</comment>
<evidence type="ECO:0000256" key="4">
    <source>
        <dbReference type="ARBA" id="ARBA00011193"/>
    </source>
</evidence>
<keyword evidence="6 8" id="KW-0057">Aromatic amino acid biosynthesis</keyword>
<evidence type="ECO:0000256" key="2">
    <source>
        <dbReference type="ARBA" id="ARBA00004902"/>
    </source>
</evidence>
<feature type="binding site" evidence="8">
    <location>
        <begin position="100"/>
        <end position="101"/>
    </location>
    <ligand>
        <name>substrate</name>
    </ligand>
</feature>
<sequence length="141" mass="15483">MNILVLNGPNLNLLGLREPELYGREDYAALERFIRAAAQEAGAAVTIRQSNFEGELVTWVQQAHGVFDGLVINAAAYTHTSVALLDALKAVRLPAAEVHLTDIDAREPFRRISYAGMACGAHFKGLGFEGYRRAIRWLCGL</sequence>